<evidence type="ECO:0000313" key="2">
    <source>
        <dbReference type="Proteomes" id="UP000265520"/>
    </source>
</evidence>
<dbReference type="Proteomes" id="UP000265520">
    <property type="component" value="Unassembled WGS sequence"/>
</dbReference>
<protein>
    <submittedName>
        <fullName evidence="1">Uncharacterized protein</fullName>
    </submittedName>
</protein>
<name>A0A392RWM5_9FABA</name>
<keyword evidence="2" id="KW-1185">Reference proteome</keyword>
<comment type="caution">
    <text evidence="1">The sequence shown here is derived from an EMBL/GenBank/DDBJ whole genome shotgun (WGS) entry which is preliminary data.</text>
</comment>
<sequence>MASLQLRRLFLRSLRFRSISSSPIQPPHFPPSKFSSYFHHLTLFPPPSLFQSKHYFSSESELVFTMQTLSGPNFPRNLIVPSQSTTGIIRSDFYRSLTPSQLLTHYSNA</sequence>
<organism evidence="1 2">
    <name type="scientific">Trifolium medium</name>
    <dbReference type="NCBI Taxonomy" id="97028"/>
    <lineage>
        <taxon>Eukaryota</taxon>
        <taxon>Viridiplantae</taxon>
        <taxon>Streptophyta</taxon>
        <taxon>Embryophyta</taxon>
        <taxon>Tracheophyta</taxon>
        <taxon>Spermatophyta</taxon>
        <taxon>Magnoliopsida</taxon>
        <taxon>eudicotyledons</taxon>
        <taxon>Gunneridae</taxon>
        <taxon>Pentapetalae</taxon>
        <taxon>rosids</taxon>
        <taxon>fabids</taxon>
        <taxon>Fabales</taxon>
        <taxon>Fabaceae</taxon>
        <taxon>Papilionoideae</taxon>
        <taxon>50 kb inversion clade</taxon>
        <taxon>NPAAA clade</taxon>
        <taxon>Hologalegina</taxon>
        <taxon>IRL clade</taxon>
        <taxon>Trifolieae</taxon>
        <taxon>Trifolium</taxon>
    </lineage>
</organism>
<proteinExistence type="predicted"/>
<evidence type="ECO:0000313" key="1">
    <source>
        <dbReference type="EMBL" id="MCI40779.1"/>
    </source>
</evidence>
<reference evidence="1 2" key="1">
    <citation type="journal article" date="2018" name="Front. Plant Sci.">
        <title>Red Clover (Trifolium pratense) and Zigzag Clover (T. medium) - A Picture of Genomic Similarities and Differences.</title>
        <authorList>
            <person name="Dluhosova J."/>
            <person name="Istvanek J."/>
            <person name="Nedelnik J."/>
            <person name="Repkova J."/>
        </authorList>
    </citation>
    <scope>NUCLEOTIDE SEQUENCE [LARGE SCALE GENOMIC DNA]</scope>
    <source>
        <strain evidence="2">cv. 10/8</strain>
        <tissue evidence="1">Leaf</tissue>
    </source>
</reference>
<accession>A0A392RWM5</accession>
<dbReference type="EMBL" id="LXQA010283929">
    <property type="protein sequence ID" value="MCI40779.1"/>
    <property type="molecule type" value="Genomic_DNA"/>
</dbReference>
<dbReference type="AlphaFoldDB" id="A0A392RWM5"/>